<dbReference type="RefSeq" id="WP_002951691.1">
    <property type="nucleotide sequence ID" value="NZ_AOTD01000113.1"/>
</dbReference>
<accession>M3JBV3</accession>
<dbReference type="OrthoDB" id="256590at2"/>
<evidence type="ECO:0000313" key="3">
    <source>
        <dbReference type="Proteomes" id="UP000011782"/>
    </source>
</evidence>
<name>M3JBV3_9BACT</name>
<dbReference type="Proteomes" id="UP000011782">
    <property type="component" value="Unassembled WGS sequence"/>
</dbReference>
<feature type="domain" description="Putative exodeoxyribonuclease 8 PDDEXK-like" evidence="1">
    <location>
        <begin position="61"/>
        <end position="225"/>
    </location>
</feature>
<evidence type="ECO:0000259" key="1">
    <source>
        <dbReference type="Pfam" id="PF12684"/>
    </source>
</evidence>
<dbReference type="Gene3D" id="3.90.320.10">
    <property type="match status" value="1"/>
</dbReference>
<comment type="caution">
    <text evidence="2">The sequence shown here is derived from an EMBL/GenBank/DDBJ whole genome shotgun (WGS) entry which is preliminary data.</text>
</comment>
<evidence type="ECO:0000313" key="2">
    <source>
        <dbReference type="EMBL" id="EMG30848.1"/>
    </source>
</evidence>
<proteinExistence type="predicted"/>
<dbReference type="InterPro" id="IPR011604">
    <property type="entry name" value="PDDEXK-like_dom_sf"/>
</dbReference>
<dbReference type="PATRIC" id="fig|1073353.3.peg.949"/>
<organism evidence="2 3">
    <name type="scientific">Campylobacter showae CC57C</name>
    <dbReference type="NCBI Taxonomy" id="1073353"/>
    <lineage>
        <taxon>Bacteria</taxon>
        <taxon>Pseudomonadati</taxon>
        <taxon>Campylobacterota</taxon>
        <taxon>Epsilonproteobacteria</taxon>
        <taxon>Campylobacterales</taxon>
        <taxon>Campylobacteraceae</taxon>
        <taxon>Campylobacter</taxon>
    </lineage>
</organism>
<gene>
    <name evidence="2" type="ORF">H740_04405</name>
</gene>
<dbReference type="InterPro" id="IPR024432">
    <property type="entry name" value="Put_RecE_PDDEXK-like_dom"/>
</dbReference>
<protein>
    <submittedName>
        <fullName evidence="2">Bacteriophage protein</fullName>
    </submittedName>
</protein>
<dbReference type="EMBL" id="AOTD01000113">
    <property type="protein sequence ID" value="EMG30848.1"/>
    <property type="molecule type" value="Genomic_DNA"/>
</dbReference>
<dbReference type="AlphaFoldDB" id="M3JBV3"/>
<sequence length="253" mass="29225">MLEIDLGEKPKFKYPFNKLISPKVVSNEEYHSLDGISSSGLRDARTDPKLYFKRAKLMSMPSPALELGSAVHKGLLEPADYNEDKFDLTPLAVQKSRVMINNGHVMFDKYLKYTINEYSLFVQDDGLIRRVRMDAYDKKQGIIYDVKTSKCTTETRFRNEAYDLGYHLQAAFYTDTLRLAGFKADFFVFFVIPNESPCKPFAFYATQRFIEDGRAEYTEVLENIKGYDASDESVLFHELDLPHWRIEQLGETA</sequence>
<reference evidence="2 3" key="1">
    <citation type="submission" date="2013-02" db="EMBL/GenBank/DDBJ databases">
        <title>Co-occurrence of anaerobic bacteria in colorectal carcinomas.</title>
        <authorList>
            <person name="Holt R.A."/>
            <person name="Warren R.L."/>
            <person name="Allen-Vercoe E."/>
            <person name="Pleasance S."/>
            <person name="Freeman D.J."/>
            <person name="Watson P."/>
            <person name="Moore R."/>
            <person name="Cochrane K."/>
        </authorList>
    </citation>
    <scope>NUCLEOTIDE SEQUENCE [LARGE SCALE GENOMIC DNA]</scope>
    <source>
        <strain evidence="2 3">CC57C</strain>
    </source>
</reference>
<dbReference type="Pfam" id="PF12684">
    <property type="entry name" value="DUF3799"/>
    <property type="match status" value="1"/>
</dbReference>
<dbReference type="STRING" id="1073353.H740_04405"/>